<name>M7XD46_9BACT</name>
<reference evidence="1" key="1">
    <citation type="submission" date="2013-01" db="EMBL/GenBank/DDBJ databases">
        <title>Genome assembly of Mariniradius saccharolyticus AK6.</title>
        <authorList>
            <person name="Vaidya B."/>
            <person name="Khatri I."/>
            <person name="Tanuku N.R.S."/>
            <person name="Subramanian S."/>
            <person name="Pinnaka A."/>
        </authorList>
    </citation>
    <scope>NUCLEOTIDE SEQUENCE [LARGE SCALE GENOMIC DNA]</scope>
    <source>
        <strain evidence="1">AK6</strain>
    </source>
</reference>
<gene>
    <name evidence="1" type="ORF">C943_00118</name>
</gene>
<protein>
    <submittedName>
        <fullName evidence="1">Uncharacterized protein</fullName>
    </submittedName>
</protein>
<dbReference type="EMBL" id="AMZY02000001">
    <property type="protein sequence ID" value="EMS35345.1"/>
    <property type="molecule type" value="Genomic_DNA"/>
</dbReference>
<comment type="caution">
    <text evidence="1">The sequence shown here is derived from an EMBL/GenBank/DDBJ whole genome shotgun (WGS) entry which is preliminary data.</text>
</comment>
<dbReference type="InParanoid" id="M7XD46"/>
<keyword evidence="2" id="KW-1185">Reference proteome</keyword>
<dbReference type="STRING" id="1239962.C943_00118"/>
<dbReference type="AlphaFoldDB" id="M7XD46"/>
<accession>M7XD46</accession>
<proteinExistence type="predicted"/>
<sequence length="45" mass="4944">MLSGTGTGGIEKFHLYRFGFFIQIPSANVDLLMTVDFFSLGLMNG</sequence>
<dbReference type="Proteomes" id="UP000010953">
    <property type="component" value="Unassembled WGS sequence"/>
</dbReference>
<evidence type="ECO:0000313" key="2">
    <source>
        <dbReference type="Proteomes" id="UP000010953"/>
    </source>
</evidence>
<evidence type="ECO:0000313" key="1">
    <source>
        <dbReference type="EMBL" id="EMS35345.1"/>
    </source>
</evidence>
<organism evidence="1 2">
    <name type="scientific">Mariniradius saccharolyticus AK6</name>
    <dbReference type="NCBI Taxonomy" id="1239962"/>
    <lineage>
        <taxon>Bacteria</taxon>
        <taxon>Pseudomonadati</taxon>
        <taxon>Bacteroidota</taxon>
        <taxon>Cytophagia</taxon>
        <taxon>Cytophagales</taxon>
        <taxon>Cyclobacteriaceae</taxon>
        <taxon>Mariniradius</taxon>
    </lineage>
</organism>